<evidence type="ECO:0000256" key="3">
    <source>
        <dbReference type="ARBA" id="ARBA00023125"/>
    </source>
</evidence>
<keyword evidence="3 8" id="KW-0238">DNA-binding</keyword>
<evidence type="ECO:0000313" key="9">
    <source>
        <dbReference type="Proteomes" id="UP000549695"/>
    </source>
</evidence>
<dbReference type="GeneID" id="98053311"/>
<dbReference type="InterPro" id="IPR001789">
    <property type="entry name" value="Sig_transdc_resp-reg_receiver"/>
</dbReference>
<evidence type="ECO:0000256" key="1">
    <source>
        <dbReference type="ARBA" id="ARBA00022553"/>
    </source>
</evidence>
<dbReference type="PANTHER" id="PTHR43214:SF24">
    <property type="entry name" value="TRANSCRIPTIONAL REGULATORY PROTEIN NARL-RELATED"/>
    <property type="match status" value="1"/>
</dbReference>
<gene>
    <name evidence="8" type="ORF">HDA37_003599</name>
</gene>
<dbReference type="PANTHER" id="PTHR43214">
    <property type="entry name" value="TWO-COMPONENT RESPONSE REGULATOR"/>
    <property type="match status" value="1"/>
</dbReference>
<name>A0A852W991_PSEA5</name>
<feature type="modified residue" description="4-aspartylphosphate" evidence="5">
    <location>
        <position position="55"/>
    </location>
</feature>
<evidence type="ECO:0000259" key="6">
    <source>
        <dbReference type="PROSITE" id="PS50043"/>
    </source>
</evidence>
<comment type="caution">
    <text evidence="8">The sequence shown here is derived from an EMBL/GenBank/DDBJ whole genome shotgun (WGS) entry which is preliminary data.</text>
</comment>
<evidence type="ECO:0000313" key="8">
    <source>
        <dbReference type="EMBL" id="NYG03314.1"/>
    </source>
</evidence>
<dbReference type="InterPro" id="IPR058245">
    <property type="entry name" value="NreC/VraR/RcsB-like_REC"/>
</dbReference>
<sequence length="227" mass="23293">MTIRVVVADDQEAVRTGLVLILGSAPDIDVVAEVADGLAAVRAAAEHRPDVVLMDIRMPGIDGIEATRRITGSRPTGTSIGPAAGSAQVLVLTTFDLDELVDGALAAGAGGFLLKSVDAARLTDGVRAVARGEGVLAPEVTRRVIRRYAGAPRPSSVPGLERLTARETDVLAGLGRGLSNAGLSAELMISEGTTKTHVSRVLAKLGLRSRTQAAIAAQEAGLVRPGP</sequence>
<dbReference type="SMART" id="SM00421">
    <property type="entry name" value="HTH_LUXR"/>
    <property type="match status" value="1"/>
</dbReference>
<dbReference type="InterPro" id="IPR016032">
    <property type="entry name" value="Sig_transdc_resp-reg_C-effctor"/>
</dbReference>
<dbReference type="GO" id="GO:0003677">
    <property type="term" value="F:DNA binding"/>
    <property type="evidence" value="ECO:0007669"/>
    <property type="project" value="UniProtKB-KW"/>
</dbReference>
<dbReference type="InterPro" id="IPR011006">
    <property type="entry name" value="CheY-like_superfamily"/>
</dbReference>
<organism evidence="8 9">
    <name type="scientific">Pseudonocardia alni</name>
    <name type="common">Amycolata alni</name>
    <dbReference type="NCBI Taxonomy" id="33907"/>
    <lineage>
        <taxon>Bacteria</taxon>
        <taxon>Bacillati</taxon>
        <taxon>Actinomycetota</taxon>
        <taxon>Actinomycetes</taxon>
        <taxon>Pseudonocardiales</taxon>
        <taxon>Pseudonocardiaceae</taxon>
        <taxon>Pseudonocardia</taxon>
    </lineage>
</organism>
<keyword evidence="4" id="KW-0804">Transcription</keyword>
<dbReference type="Pfam" id="PF00196">
    <property type="entry name" value="GerE"/>
    <property type="match status" value="1"/>
</dbReference>
<evidence type="ECO:0000256" key="5">
    <source>
        <dbReference type="PROSITE-ProRule" id="PRU00169"/>
    </source>
</evidence>
<dbReference type="CDD" id="cd17535">
    <property type="entry name" value="REC_NarL-like"/>
    <property type="match status" value="1"/>
</dbReference>
<feature type="domain" description="Response regulatory" evidence="7">
    <location>
        <begin position="4"/>
        <end position="130"/>
    </location>
</feature>
<protein>
    <submittedName>
        <fullName evidence="8">DNA-binding NarL/FixJ family response regulator</fullName>
    </submittedName>
</protein>
<keyword evidence="9" id="KW-1185">Reference proteome</keyword>
<accession>A0A852W991</accession>
<dbReference type="SMART" id="SM00448">
    <property type="entry name" value="REC"/>
    <property type="match status" value="1"/>
</dbReference>
<reference evidence="8 9" key="1">
    <citation type="submission" date="2020-07" db="EMBL/GenBank/DDBJ databases">
        <title>Sequencing the genomes of 1000 actinobacteria strains.</title>
        <authorList>
            <person name="Klenk H.-P."/>
        </authorList>
    </citation>
    <scope>NUCLEOTIDE SEQUENCE [LARGE SCALE GENOMIC DNA]</scope>
    <source>
        <strain evidence="8 9">DSM 44749</strain>
    </source>
</reference>
<dbReference type="PROSITE" id="PS50110">
    <property type="entry name" value="RESPONSE_REGULATORY"/>
    <property type="match status" value="1"/>
</dbReference>
<dbReference type="RefSeq" id="WP_179761718.1">
    <property type="nucleotide sequence ID" value="NZ_BAAAJZ010000003.1"/>
</dbReference>
<dbReference type="InterPro" id="IPR039420">
    <property type="entry name" value="WalR-like"/>
</dbReference>
<keyword evidence="1 5" id="KW-0597">Phosphoprotein</keyword>
<dbReference type="PRINTS" id="PR00038">
    <property type="entry name" value="HTHLUXR"/>
</dbReference>
<evidence type="ECO:0000256" key="2">
    <source>
        <dbReference type="ARBA" id="ARBA00023015"/>
    </source>
</evidence>
<proteinExistence type="predicted"/>
<dbReference type="InterPro" id="IPR000792">
    <property type="entry name" value="Tscrpt_reg_LuxR_C"/>
</dbReference>
<dbReference type="CDD" id="cd06170">
    <property type="entry name" value="LuxR_C_like"/>
    <property type="match status" value="1"/>
</dbReference>
<dbReference type="AlphaFoldDB" id="A0A852W991"/>
<dbReference type="GO" id="GO:0006355">
    <property type="term" value="P:regulation of DNA-templated transcription"/>
    <property type="evidence" value="ECO:0007669"/>
    <property type="project" value="InterPro"/>
</dbReference>
<dbReference type="GO" id="GO:0000160">
    <property type="term" value="P:phosphorelay signal transduction system"/>
    <property type="evidence" value="ECO:0007669"/>
    <property type="project" value="InterPro"/>
</dbReference>
<dbReference type="PROSITE" id="PS50043">
    <property type="entry name" value="HTH_LUXR_2"/>
    <property type="match status" value="1"/>
</dbReference>
<feature type="domain" description="HTH luxR-type" evidence="6">
    <location>
        <begin position="156"/>
        <end position="221"/>
    </location>
</feature>
<dbReference type="Pfam" id="PF00072">
    <property type="entry name" value="Response_reg"/>
    <property type="match status" value="1"/>
</dbReference>
<dbReference type="Proteomes" id="UP000549695">
    <property type="component" value="Unassembled WGS sequence"/>
</dbReference>
<dbReference type="SUPFAM" id="SSF52172">
    <property type="entry name" value="CheY-like"/>
    <property type="match status" value="1"/>
</dbReference>
<dbReference type="EMBL" id="JACCCZ010000001">
    <property type="protein sequence ID" value="NYG03314.1"/>
    <property type="molecule type" value="Genomic_DNA"/>
</dbReference>
<keyword evidence="2" id="KW-0805">Transcription regulation</keyword>
<evidence type="ECO:0000259" key="7">
    <source>
        <dbReference type="PROSITE" id="PS50110"/>
    </source>
</evidence>
<evidence type="ECO:0000256" key="4">
    <source>
        <dbReference type="ARBA" id="ARBA00023163"/>
    </source>
</evidence>
<dbReference type="Gene3D" id="3.40.50.2300">
    <property type="match status" value="1"/>
</dbReference>
<dbReference type="SUPFAM" id="SSF46894">
    <property type="entry name" value="C-terminal effector domain of the bipartite response regulators"/>
    <property type="match status" value="1"/>
</dbReference>